<sequence>MQFAYVSWRSGRKQTMKSSCIGTVVTFTGQKDPMGNIAQTGSAMEAKRDEDRECFYCKNEGHFMRDCRKKGREEGESKKIGFSRMRYGDVSPGD</sequence>
<dbReference type="InterPro" id="IPR001878">
    <property type="entry name" value="Znf_CCHC"/>
</dbReference>
<evidence type="ECO:0000256" key="2">
    <source>
        <dbReference type="SAM" id="MobiDB-lite"/>
    </source>
</evidence>
<dbReference type="AlphaFoldDB" id="A0AAV0URX3"/>
<evidence type="ECO:0000313" key="4">
    <source>
        <dbReference type="EMBL" id="CAI5738021.1"/>
    </source>
</evidence>
<dbReference type="SMART" id="SM00343">
    <property type="entry name" value="ZnF_C2HC"/>
    <property type="match status" value="1"/>
</dbReference>
<name>A0AAV0URX3_9STRA</name>
<dbReference type="Gene3D" id="4.10.60.10">
    <property type="entry name" value="Zinc finger, CCHC-type"/>
    <property type="match status" value="1"/>
</dbReference>
<dbReference type="PROSITE" id="PS50158">
    <property type="entry name" value="ZF_CCHC"/>
    <property type="match status" value="1"/>
</dbReference>
<feature type="compositionally biased region" description="Basic and acidic residues" evidence="2">
    <location>
        <begin position="69"/>
        <end position="79"/>
    </location>
</feature>
<evidence type="ECO:0000259" key="3">
    <source>
        <dbReference type="PROSITE" id="PS50158"/>
    </source>
</evidence>
<dbReference type="Pfam" id="PF00098">
    <property type="entry name" value="zf-CCHC"/>
    <property type="match status" value="1"/>
</dbReference>
<evidence type="ECO:0000256" key="1">
    <source>
        <dbReference type="PROSITE-ProRule" id="PRU00047"/>
    </source>
</evidence>
<accession>A0AAV0URX3</accession>
<protein>
    <recommendedName>
        <fullName evidence="3">CCHC-type domain-containing protein</fullName>
    </recommendedName>
</protein>
<feature type="domain" description="CCHC-type" evidence="3">
    <location>
        <begin position="54"/>
        <end position="69"/>
    </location>
</feature>
<keyword evidence="1" id="KW-0479">Metal-binding</keyword>
<dbReference type="EMBL" id="CANTFM010001308">
    <property type="protein sequence ID" value="CAI5738021.1"/>
    <property type="molecule type" value="Genomic_DNA"/>
</dbReference>
<dbReference type="Proteomes" id="UP001162029">
    <property type="component" value="Unassembled WGS sequence"/>
</dbReference>
<dbReference type="SUPFAM" id="SSF57756">
    <property type="entry name" value="Retrovirus zinc finger-like domains"/>
    <property type="match status" value="1"/>
</dbReference>
<reference evidence="4" key="1">
    <citation type="submission" date="2022-12" db="EMBL/GenBank/DDBJ databases">
        <authorList>
            <person name="Webb A."/>
        </authorList>
    </citation>
    <scope>NUCLEOTIDE SEQUENCE</scope>
    <source>
        <strain evidence="4">Pd1</strain>
    </source>
</reference>
<evidence type="ECO:0000313" key="5">
    <source>
        <dbReference type="Proteomes" id="UP001162029"/>
    </source>
</evidence>
<dbReference type="GO" id="GO:0003676">
    <property type="term" value="F:nucleic acid binding"/>
    <property type="evidence" value="ECO:0007669"/>
    <property type="project" value="InterPro"/>
</dbReference>
<comment type="caution">
    <text evidence="4">The sequence shown here is derived from an EMBL/GenBank/DDBJ whole genome shotgun (WGS) entry which is preliminary data.</text>
</comment>
<dbReference type="GO" id="GO:0008270">
    <property type="term" value="F:zinc ion binding"/>
    <property type="evidence" value="ECO:0007669"/>
    <property type="project" value="UniProtKB-KW"/>
</dbReference>
<feature type="region of interest" description="Disordered" evidence="2">
    <location>
        <begin position="69"/>
        <end position="94"/>
    </location>
</feature>
<keyword evidence="1" id="KW-0863">Zinc-finger</keyword>
<proteinExistence type="predicted"/>
<keyword evidence="1" id="KW-0862">Zinc</keyword>
<keyword evidence="5" id="KW-1185">Reference proteome</keyword>
<organism evidence="4 5">
    <name type="scientific">Peronospora destructor</name>
    <dbReference type="NCBI Taxonomy" id="86335"/>
    <lineage>
        <taxon>Eukaryota</taxon>
        <taxon>Sar</taxon>
        <taxon>Stramenopiles</taxon>
        <taxon>Oomycota</taxon>
        <taxon>Peronosporomycetes</taxon>
        <taxon>Peronosporales</taxon>
        <taxon>Peronosporaceae</taxon>
        <taxon>Peronospora</taxon>
    </lineage>
</organism>
<dbReference type="InterPro" id="IPR036875">
    <property type="entry name" value="Znf_CCHC_sf"/>
</dbReference>
<gene>
    <name evidence="4" type="ORF">PDE001_LOCUS6780</name>
</gene>